<feature type="transmembrane region" description="Helical" evidence="1">
    <location>
        <begin position="39"/>
        <end position="60"/>
    </location>
</feature>
<protein>
    <submittedName>
        <fullName evidence="2">Uncharacterized protein</fullName>
    </submittedName>
</protein>
<accession>A0A6L9XYD0</accession>
<organism evidence="2 3">
    <name type="scientific">Leifsonia tongyongensis</name>
    <dbReference type="NCBI Taxonomy" id="1268043"/>
    <lineage>
        <taxon>Bacteria</taxon>
        <taxon>Bacillati</taxon>
        <taxon>Actinomycetota</taxon>
        <taxon>Actinomycetes</taxon>
        <taxon>Micrococcales</taxon>
        <taxon>Microbacteriaceae</taxon>
        <taxon>Leifsonia</taxon>
    </lineage>
</organism>
<keyword evidence="1" id="KW-0472">Membrane</keyword>
<evidence type="ECO:0000313" key="3">
    <source>
        <dbReference type="Proteomes" id="UP000474967"/>
    </source>
</evidence>
<comment type="caution">
    <text evidence="2">The sequence shown here is derived from an EMBL/GenBank/DDBJ whole genome shotgun (WGS) entry which is preliminary data.</text>
</comment>
<name>A0A6L9XYD0_9MICO</name>
<proteinExistence type="predicted"/>
<keyword evidence="3" id="KW-1185">Reference proteome</keyword>
<evidence type="ECO:0000256" key="1">
    <source>
        <dbReference type="SAM" id="Phobius"/>
    </source>
</evidence>
<dbReference type="EMBL" id="JAAGWY010000002">
    <property type="protein sequence ID" value="NEN06449.1"/>
    <property type="molecule type" value="Genomic_DNA"/>
</dbReference>
<sequence>MNNDIPFSASHSDMIRSFLVEMVEHRVVVPVKQRRRRRWLVIGVIGLGAVASVGAAAVAAEHAGWIALPSGDASASPSYARIPHWPVNARGQTYGNQGDSPVAPDLIEVDGTDNAGATVRGYVLSTELIEAEFGGPMPTSPAQALKQQADWLKRYPNGQRIKVYKSDGMTVVGHFTVGSGPGT</sequence>
<dbReference type="RefSeq" id="WP_163289866.1">
    <property type="nucleotide sequence ID" value="NZ_JAAGWY010000002.1"/>
</dbReference>
<dbReference type="Proteomes" id="UP000474967">
    <property type="component" value="Unassembled WGS sequence"/>
</dbReference>
<dbReference type="AlphaFoldDB" id="A0A6L9XYD0"/>
<evidence type="ECO:0000313" key="2">
    <source>
        <dbReference type="EMBL" id="NEN06449.1"/>
    </source>
</evidence>
<keyword evidence="1" id="KW-0812">Transmembrane</keyword>
<gene>
    <name evidence="2" type="ORF">G3T36_11260</name>
</gene>
<keyword evidence="1" id="KW-1133">Transmembrane helix</keyword>
<reference evidence="2 3" key="1">
    <citation type="journal article" date="2014" name="J. Microbiol.">
        <title>Diaminobutyricibacter tongyongensis gen. nov., sp. nov. and Homoserinibacter gongjuensis gen. nov., sp. nov. belong to the family Microbacteriaceae.</title>
        <authorList>
            <person name="Kim S.J."/>
            <person name="Ahn J.H."/>
            <person name="Weon H.Y."/>
            <person name="Hamada M."/>
            <person name="Suzuki K."/>
            <person name="Kwon S.W."/>
        </authorList>
    </citation>
    <scope>NUCLEOTIDE SEQUENCE [LARGE SCALE GENOMIC DNA]</scope>
    <source>
        <strain evidence="2 3">NBRC 108724</strain>
    </source>
</reference>